<dbReference type="Proteomes" id="UP000032266">
    <property type="component" value="Chromosome"/>
</dbReference>
<dbReference type="EMBL" id="CP007142">
    <property type="protein sequence ID" value="AJQ95247.1"/>
    <property type="molecule type" value="Genomic_DNA"/>
</dbReference>
<sequence>MLSYHHEEVGYNGIKSNPKEKSLIKKQQHLIKNIKLHQLVHLNEILQSDQNKNDQLQLDCLTHQIRMWNFFVQFPDKKS</sequence>
<keyword evidence="2" id="KW-1185">Reference proteome</keyword>
<protein>
    <submittedName>
        <fullName evidence="1">Uncharacterized protein</fullName>
    </submittedName>
</protein>
<dbReference type="AlphaFoldDB" id="A0A0C5VKR8"/>
<dbReference type="KEGG" id="gsn:YC6258_03211"/>
<organism evidence="1 2">
    <name type="scientific">Gynuella sunshinyii YC6258</name>
    <dbReference type="NCBI Taxonomy" id="1445510"/>
    <lineage>
        <taxon>Bacteria</taxon>
        <taxon>Pseudomonadati</taxon>
        <taxon>Pseudomonadota</taxon>
        <taxon>Gammaproteobacteria</taxon>
        <taxon>Oceanospirillales</taxon>
        <taxon>Saccharospirillaceae</taxon>
        <taxon>Gynuella</taxon>
    </lineage>
</organism>
<reference evidence="1 2" key="1">
    <citation type="submission" date="2014-01" db="EMBL/GenBank/DDBJ databases">
        <title>Full genme sequencing of cellulolytic bacterium Gynuella sunshinyii YC6258T gen. nov., sp. nov.</title>
        <authorList>
            <person name="Khan H."/>
            <person name="Chung E.J."/>
            <person name="Chung Y.R."/>
        </authorList>
    </citation>
    <scope>NUCLEOTIDE SEQUENCE [LARGE SCALE GENOMIC DNA]</scope>
    <source>
        <strain evidence="1 2">YC6258</strain>
    </source>
</reference>
<evidence type="ECO:0000313" key="2">
    <source>
        <dbReference type="Proteomes" id="UP000032266"/>
    </source>
</evidence>
<name>A0A0C5VKR8_9GAMM</name>
<proteinExistence type="predicted"/>
<accession>A0A0C5VKR8</accession>
<evidence type="ECO:0000313" key="1">
    <source>
        <dbReference type="EMBL" id="AJQ95247.1"/>
    </source>
</evidence>
<gene>
    <name evidence="1" type="ORF">YC6258_03211</name>
</gene>
<dbReference type="HOGENOM" id="CLU_2601160_0_0_6"/>